<keyword evidence="3" id="KW-1185">Reference proteome</keyword>
<comment type="caution">
    <text evidence="2">The sequence shown here is derived from an EMBL/GenBank/DDBJ whole genome shotgun (WGS) entry which is preliminary data.</text>
</comment>
<dbReference type="RefSeq" id="WP_208261186.1">
    <property type="nucleotide sequence ID" value="NZ_JAGEOJ010000019.1"/>
</dbReference>
<dbReference type="InterPro" id="IPR025659">
    <property type="entry name" value="Tubby-like_C"/>
</dbReference>
<evidence type="ECO:0000313" key="2">
    <source>
        <dbReference type="EMBL" id="MBO2453167.1"/>
    </source>
</evidence>
<proteinExistence type="inferred from homology"/>
<organism evidence="2 3">
    <name type="scientific">Actinomadura barringtoniae</name>
    <dbReference type="NCBI Taxonomy" id="1427535"/>
    <lineage>
        <taxon>Bacteria</taxon>
        <taxon>Bacillati</taxon>
        <taxon>Actinomycetota</taxon>
        <taxon>Actinomycetes</taxon>
        <taxon>Streptosporangiales</taxon>
        <taxon>Thermomonosporaceae</taxon>
        <taxon>Actinomadura</taxon>
    </lineage>
</organism>
<accession>A0A939PJ06</accession>
<reference evidence="2" key="1">
    <citation type="submission" date="2021-03" db="EMBL/GenBank/DDBJ databases">
        <authorList>
            <person name="Kanchanasin P."/>
            <person name="Saeng-In P."/>
            <person name="Phongsopitanun W."/>
            <person name="Yuki M."/>
            <person name="Kudo T."/>
            <person name="Ohkuma M."/>
            <person name="Tanasupawat S."/>
        </authorList>
    </citation>
    <scope>NUCLEOTIDE SEQUENCE</scope>
    <source>
        <strain evidence="2">GKU 128</strain>
    </source>
</reference>
<dbReference type="EMBL" id="JAGEOJ010000019">
    <property type="protein sequence ID" value="MBO2453167.1"/>
    <property type="molecule type" value="Genomic_DNA"/>
</dbReference>
<dbReference type="InterPro" id="IPR038595">
    <property type="entry name" value="LOR_sf"/>
</dbReference>
<dbReference type="Pfam" id="PF04525">
    <property type="entry name" value="LOR"/>
    <property type="match status" value="1"/>
</dbReference>
<protein>
    <submittedName>
        <fullName evidence="2">LURP-one-related family protein</fullName>
    </submittedName>
</protein>
<evidence type="ECO:0000313" key="3">
    <source>
        <dbReference type="Proteomes" id="UP000669179"/>
    </source>
</evidence>
<name>A0A939PJ06_9ACTN</name>
<dbReference type="InterPro" id="IPR007612">
    <property type="entry name" value="LOR"/>
</dbReference>
<gene>
    <name evidence="2" type="ORF">J4573_39160</name>
</gene>
<sequence length="159" mass="18342">MKYKVRDRVFGFGDDSWVEDEQGDKVFLLDGKAFRMRQVFELKDRDDRVVAEIKEKRLSVRDTMIIERDGERLATVHKKMIHLVHDRFEIELEGGGEWTAKGDILDKEYEIKGDHGTIAKISRKWFSIRDTYGIEVEPGMDVPLVLAAAIAVEAISEDD</sequence>
<dbReference type="Gene3D" id="2.40.160.200">
    <property type="entry name" value="LURP1-related"/>
    <property type="match status" value="1"/>
</dbReference>
<evidence type="ECO:0000256" key="1">
    <source>
        <dbReference type="ARBA" id="ARBA00005437"/>
    </source>
</evidence>
<dbReference type="AlphaFoldDB" id="A0A939PJ06"/>
<dbReference type="SUPFAM" id="SSF54518">
    <property type="entry name" value="Tubby C-terminal domain-like"/>
    <property type="match status" value="1"/>
</dbReference>
<dbReference type="Proteomes" id="UP000669179">
    <property type="component" value="Unassembled WGS sequence"/>
</dbReference>
<comment type="similarity">
    <text evidence="1">Belongs to the LOR family.</text>
</comment>